<sequence length="218" mass="24139">MDITPDAVKAMLDSDDYGDRLSGVNKLDYIDPSLAFEYLVPVVTDTNPRVRYTAVCKLSSLGHQDRDLSFSLLRTRLYDDPELDVKAAAADALGALKFREAYPDLAQLYRNNEDWIVRLSIVAALAEMEAPEAVELLHEALQSDTELVQTTAIGALGELGDPQAVPWIEEFMDHPEPQTRQRVAQALGQIGGESVQKALQTLANDEHPQVAECAQRYL</sequence>
<keyword evidence="2" id="KW-0605">Phycobilisome</keyword>
<dbReference type="Proteomes" id="UP001056708">
    <property type="component" value="Chromosome"/>
</dbReference>
<dbReference type="InterPro" id="IPR004155">
    <property type="entry name" value="PBS_lyase_HEAT"/>
</dbReference>
<dbReference type="Pfam" id="PF13646">
    <property type="entry name" value="HEAT_2"/>
    <property type="match status" value="2"/>
</dbReference>
<name>A0ABY5AQU8_9CYAN</name>
<evidence type="ECO:0000313" key="4">
    <source>
        <dbReference type="Proteomes" id="UP001056708"/>
    </source>
</evidence>
<protein>
    <submittedName>
        <fullName evidence="3">HEAT repeat domain-containing protein</fullName>
    </submittedName>
</protein>
<dbReference type="EMBL" id="CP098611">
    <property type="protein sequence ID" value="USR90731.1"/>
    <property type="molecule type" value="Genomic_DNA"/>
</dbReference>
<dbReference type="PANTHER" id="PTHR12697:SF39">
    <property type="entry name" value="SLR1687 PROTEIN"/>
    <property type="match status" value="1"/>
</dbReference>
<dbReference type="Gene3D" id="1.25.10.10">
    <property type="entry name" value="Leucine-rich Repeat Variant"/>
    <property type="match status" value="1"/>
</dbReference>
<keyword evidence="1" id="KW-0042">Antenna complex</keyword>
<dbReference type="SMART" id="SM00567">
    <property type="entry name" value="EZ_HEAT"/>
    <property type="match status" value="5"/>
</dbReference>
<evidence type="ECO:0000256" key="2">
    <source>
        <dbReference type="ARBA" id="ARBA00022738"/>
    </source>
</evidence>
<dbReference type="PANTHER" id="PTHR12697">
    <property type="entry name" value="PBS LYASE HEAT-LIKE PROTEIN"/>
    <property type="match status" value="1"/>
</dbReference>
<gene>
    <name evidence="3" type="ORF">NEA10_18205</name>
</gene>
<reference evidence="3" key="1">
    <citation type="submission" date="2022-06" db="EMBL/GenBank/DDBJ databases">
        <title>Genome sequence of Phormidium yuhuli AB48 isolated from an industrial photobioreactor environment.</title>
        <authorList>
            <person name="Qiu Y."/>
            <person name="Noonan A.J.C."/>
            <person name="Dofher K."/>
            <person name="Koch M."/>
            <person name="Kieft B."/>
            <person name="Lin X."/>
            <person name="Ziels R.M."/>
            <person name="Hallam S.J."/>
        </authorList>
    </citation>
    <scope>NUCLEOTIDE SEQUENCE</scope>
    <source>
        <strain evidence="3">AB48</strain>
    </source>
</reference>
<accession>A0ABY5AQU8</accession>
<dbReference type="InterPro" id="IPR011989">
    <property type="entry name" value="ARM-like"/>
</dbReference>
<dbReference type="RefSeq" id="WP_252662755.1">
    <property type="nucleotide sequence ID" value="NZ_CP098611.1"/>
</dbReference>
<dbReference type="SUPFAM" id="SSF48371">
    <property type="entry name" value="ARM repeat"/>
    <property type="match status" value="1"/>
</dbReference>
<dbReference type="InterPro" id="IPR016024">
    <property type="entry name" value="ARM-type_fold"/>
</dbReference>
<dbReference type="NCBIfam" id="NF045915">
    <property type="entry name" value="PhycobilmeDegNblB"/>
    <property type="match status" value="1"/>
</dbReference>
<evidence type="ECO:0000313" key="3">
    <source>
        <dbReference type="EMBL" id="USR90731.1"/>
    </source>
</evidence>
<evidence type="ECO:0000256" key="1">
    <source>
        <dbReference type="ARBA" id="ARBA00022549"/>
    </source>
</evidence>
<organism evidence="3 4">
    <name type="scientific">Phormidium yuhuli AB48</name>
    <dbReference type="NCBI Taxonomy" id="2940671"/>
    <lineage>
        <taxon>Bacteria</taxon>
        <taxon>Bacillati</taxon>
        <taxon>Cyanobacteriota</taxon>
        <taxon>Cyanophyceae</taxon>
        <taxon>Oscillatoriophycideae</taxon>
        <taxon>Oscillatoriales</taxon>
        <taxon>Oscillatoriaceae</taxon>
        <taxon>Phormidium</taxon>
        <taxon>Phormidium yuhuli</taxon>
    </lineage>
</organism>
<keyword evidence="4" id="KW-1185">Reference proteome</keyword>
<proteinExistence type="predicted"/>